<name>A0AAV7LWV6_PLEWA</name>
<dbReference type="AlphaFoldDB" id="A0AAV7LWV6"/>
<accession>A0AAV7LWV6</accession>
<reference evidence="2" key="1">
    <citation type="journal article" date="2022" name="bioRxiv">
        <title>Sequencing and chromosome-scale assembly of the giantPleurodeles waltlgenome.</title>
        <authorList>
            <person name="Brown T."/>
            <person name="Elewa A."/>
            <person name="Iarovenko S."/>
            <person name="Subramanian E."/>
            <person name="Araus A.J."/>
            <person name="Petzold A."/>
            <person name="Susuki M."/>
            <person name="Suzuki K.-i.T."/>
            <person name="Hayashi T."/>
            <person name="Toyoda A."/>
            <person name="Oliveira C."/>
            <person name="Osipova E."/>
            <person name="Leigh N.D."/>
            <person name="Simon A."/>
            <person name="Yun M.H."/>
        </authorList>
    </citation>
    <scope>NUCLEOTIDE SEQUENCE</scope>
    <source>
        <strain evidence="2">20211129_DDA</strain>
        <tissue evidence="2">Liver</tissue>
    </source>
</reference>
<proteinExistence type="predicted"/>
<comment type="caution">
    <text evidence="2">The sequence shown here is derived from an EMBL/GenBank/DDBJ whole genome shotgun (WGS) entry which is preliminary data.</text>
</comment>
<sequence>MEMEIINVGNFTKVELQNPCKERGLNVGKKASKVDLQIALQAYEDVKRLQAAIEDYDTEEDLGPIEDENYDPEKNTELTEEHPCPLRRIMIPRMERYQKYYIVINTDINGKRELI</sequence>
<feature type="region of interest" description="Disordered" evidence="1">
    <location>
        <begin position="57"/>
        <end position="81"/>
    </location>
</feature>
<feature type="compositionally biased region" description="Basic and acidic residues" evidence="1">
    <location>
        <begin position="71"/>
        <end position="81"/>
    </location>
</feature>
<evidence type="ECO:0000313" key="3">
    <source>
        <dbReference type="Proteomes" id="UP001066276"/>
    </source>
</evidence>
<organism evidence="2 3">
    <name type="scientific">Pleurodeles waltl</name>
    <name type="common">Iberian ribbed newt</name>
    <dbReference type="NCBI Taxonomy" id="8319"/>
    <lineage>
        <taxon>Eukaryota</taxon>
        <taxon>Metazoa</taxon>
        <taxon>Chordata</taxon>
        <taxon>Craniata</taxon>
        <taxon>Vertebrata</taxon>
        <taxon>Euteleostomi</taxon>
        <taxon>Amphibia</taxon>
        <taxon>Batrachia</taxon>
        <taxon>Caudata</taxon>
        <taxon>Salamandroidea</taxon>
        <taxon>Salamandridae</taxon>
        <taxon>Pleurodelinae</taxon>
        <taxon>Pleurodeles</taxon>
    </lineage>
</organism>
<evidence type="ECO:0000313" key="2">
    <source>
        <dbReference type="EMBL" id="KAJ1092135.1"/>
    </source>
</evidence>
<protein>
    <submittedName>
        <fullName evidence="2">Uncharacterized protein</fullName>
    </submittedName>
</protein>
<gene>
    <name evidence="2" type="ORF">NDU88_005247</name>
</gene>
<feature type="compositionally biased region" description="Acidic residues" evidence="1">
    <location>
        <begin position="57"/>
        <end position="70"/>
    </location>
</feature>
<dbReference type="Proteomes" id="UP001066276">
    <property type="component" value="Chromosome 11"/>
</dbReference>
<dbReference type="EMBL" id="JANPWB010000015">
    <property type="protein sequence ID" value="KAJ1092135.1"/>
    <property type="molecule type" value="Genomic_DNA"/>
</dbReference>
<evidence type="ECO:0000256" key="1">
    <source>
        <dbReference type="SAM" id="MobiDB-lite"/>
    </source>
</evidence>
<keyword evidence="3" id="KW-1185">Reference proteome</keyword>